<dbReference type="KEGG" id="paun:MJA45_25335"/>
<dbReference type="RefSeq" id="WP_315604678.1">
    <property type="nucleotide sequence ID" value="NZ_CP130318.1"/>
</dbReference>
<evidence type="ECO:0000313" key="3">
    <source>
        <dbReference type="Proteomes" id="UP001305702"/>
    </source>
</evidence>
<evidence type="ECO:0000259" key="1">
    <source>
        <dbReference type="PROSITE" id="PS51708"/>
    </source>
</evidence>
<feature type="domain" description="CHAD" evidence="1">
    <location>
        <begin position="15"/>
        <end position="287"/>
    </location>
</feature>
<gene>
    <name evidence="2" type="ORF">MJA45_25335</name>
</gene>
<evidence type="ECO:0000313" key="2">
    <source>
        <dbReference type="EMBL" id="WNQ10903.1"/>
    </source>
</evidence>
<accession>A0AA96RF53</accession>
<proteinExistence type="predicted"/>
<dbReference type="Proteomes" id="UP001305702">
    <property type="component" value="Chromosome"/>
</dbReference>
<sequence length="298" mass="35125">MSAQQALPKDQPASDLAQWQAVLAGFHEEFEFQLMRALKDGGSKPIHKARVNGRKLLTLLKLLDPDNRTGLAAYYRKGMKRLGKVRDADVLIDAFEERRKRQKKAGHKKQARLLKAVVRMQRKKRKTFRARLAKEMRDFPETEEHSRWERWLKEDLEELLDKVQADRVMVKLQEAYEQKKRVYREQCREAGMESAEAFDALHDLRIAAKEIRYIAASASFALDGKFQRWEKRFQGIQDELGAINDRRVWLETVERLRPERLSARTKTWNRFRKKLRKEIRALLLENRVVKVSLSSDGK</sequence>
<dbReference type="EMBL" id="CP130318">
    <property type="protein sequence ID" value="WNQ10903.1"/>
    <property type="molecule type" value="Genomic_DNA"/>
</dbReference>
<dbReference type="Gene3D" id="1.40.20.10">
    <property type="entry name" value="CHAD domain"/>
    <property type="match status" value="1"/>
</dbReference>
<dbReference type="PROSITE" id="PS51708">
    <property type="entry name" value="CHAD"/>
    <property type="match status" value="1"/>
</dbReference>
<reference evidence="2 3" key="1">
    <citation type="submission" date="2022-02" db="EMBL/GenBank/DDBJ databases">
        <title>Paenibacillus sp. MBLB1776 Whole Genome Shotgun Sequencing.</title>
        <authorList>
            <person name="Hwang C.Y."/>
            <person name="Cho E.-S."/>
            <person name="Seo M.-J."/>
        </authorList>
    </citation>
    <scope>NUCLEOTIDE SEQUENCE [LARGE SCALE GENOMIC DNA]</scope>
    <source>
        <strain evidence="2 3">MBLB1776</strain>
    </source>
</reference>
<dbReference type="AlphaFoldDB" id="A0AA96RF53"/>
<dbReference type="PANTHER" id="PTHR39339">
    <property type="entry name" value="SLR1444 PROTEIN"/>
    <property type="match status" value="1"/>
</dbReference>
<dbReference type="Pfam" id="PF05235">
    <property type="entry name" value="CHAD"/>
    <property type="match status" value="1"/>
</dbReference>
<protein>
    <submittedName>
        <fullName evidence="2">CHAD domain-containing protein</fullName>
    </submittedName>
</protein>
<dbReference type="InterPro" id="IPR038186">
    <property type="entry name" value="CHAD_dom_sf"/>
</dbReference>
<dbReference type="SMART" id="SM00880">
    <property type="entry name" value="CHAD"/>
    <property type="match status" value="1"/>
</dbReference>
<name>A0AA96RF53_9BACL</name>
<organism evidence="2 3">
    <name type="scientific">Paenibacillus aurantius</name>
    <dbReference type="NCBI Taxonomy" id="2918900"/>
    <lineage>
        <taxon>Bacteria</taxon>
        <taxon>Bacillati</taxon>
        <taxon>Bacillota</taxon>
        <taxon>Bacilli</taxon>
        <taxon>Bacillales</taxon>
        <taxon>Paenibacillaceae</taxon>
        <taxon>Paenibacillus</taxon>
    </lineage>
</organism>
<dbReference type="PANTHER" id="PTHR39339:SF1">
    <property type="entry name" value="CHAD DOMAIN-CONTAINING PROTEIN"/>
    <property type="match status" value="1"/>
</dbReference>
<dbReference type="InterPro" id="IPR007899">
    <property type="entry name" value="CHAD_dom"/>
</dbReference>
<keyword evidence="3" id="KW-1185">Reference proteome</keyword>